<accession>A0AB39L8R3</accession>
<dbReference type="SUPFAM" id="SSF88659">
    <property type="entry name" value="Sigma3 and sigma4 domains of RNA polymerase sigma factors"/>
    <property type="match status" value="1"/>
</dbReference>
<reference evidence="2" key="1">
    <citation type="submission" date="2024-07" db="EMBL/GenBank/DDBJ databases">
        <authorList>
            <person name="fu j."/>
        </authorList>
    </citation>
    <scope>NUCLEOTIDE SEQUENCE</scope>
    <source>
        <strain evidence="2">P10A9</strain>
    </source>
</reference>
<feature type="domain" description="RNA polymerase sigma-70 region 4" evidence="1">
    <location>
        <begin position="10"/>
        <end position="44"/>
    </location>
</feature>
<organism evidence="2">
    <name type="scientific">Sinomonas puerhi</name>
    <dbReference type="NCBI Taxonomy" id="3238584"/>
    <lineage>
        <taxon>Bacteria</taxon>
        <taxon>Bacillati</taxon>
        <taxon>Actinomycetota</taxon>
        <taxon>Actinomycetes</taxon>
        <taxon>Micrococcales</taxon>
        <taxon>Micrococcaceae</taxon>
        <taxon>Sinomonas</taxon>
    </lineage>
</organism>
<dbReference type="RefSeq" id="WP_369047444.1">
    <property type="nucleotide sequence ID" value="NZ_CP163302.1"/>
</dbReference>
<evidence type="ECO:0000313" key="2">
    <source>
        <dbReference type="EMBL" id="XDP47389.1"/>
    </source>
</evidence>
<keyword evidence="2" id="KW-0238">DNA-binding</keyword>
<protein>
    <submittedName>
        <fullName evidence="2">Sigma factor-like helix-turn-helix DNA-binding protein</fullName>
    </submittedName>
</protein>
<dbReference type="Gene3D" id="1.10.10.60">
    <property type="entry name" value="Homeodomain-like"/>
    <property type="match status" value="1"/>
</dbReference>
<dbReference type="KEGG" id="spue:AB5L97_13375"/>
<gene>
    <name evidence="2" type="ORF">AB5L97_13375</name>
</gene>
<dbReference type="Pfam" id="PF04545">
    <property type="entry name" value="Sigma70_r4"/>
    <property type="match status" value="1"/>
</dbReference>
<sequence>MWSTRTARAFSEGEEMSQIEIAAVLGVSQMQVSRLLRRVLARVRRRAAEAAACEPAA</sequence>
<dbReference type="GO" id="GO:0003700">
    <property type="term" value="F:DNA-binding transcription factor activity"/>
    <property type="evidence" value="ECO:0007669"/>
    <property type="project" value="InterPro"/>
</dbReference>
<dbReference type="EMBL" id="CP163302">
    <property type="protein sequence ID" value="XDP47389.1"/>
    <property type="molecule type" value="Genomic_DNA"/>
</dbReference>
<dbReference type="GO" id="GO:0006352">
    <property type="term" value="P:DNA-templated transcription initiation"/>
    <property type="evidence" value="ECO:0007669"/>
    <property type="project" value="InterPro"/>
</dbReference>
<evidence type="ECO:0000259" key="1">
    <source>
        <dbReference type="Pfam" id="PF04545"/>
    </source>
</evidence>
<proteinExistence type="predicted"/>
<name>A0AB39L8R3_9MICC</name>
<dbReference type="AlphaFoldDB" id="A0AB39L8R3"/>
<dbReference type="InterPro" id="IPR013324">
    <property type="entry name" value="RNA_pol_sigma_r3/r4-like"/>
</dbReference>
<dbReference type="InterPro" id="IPR007630">
    <property type="entry name" value="RNA_pol_sigma70_r4"/>
</dbReference>
<dbReference type="GO" id="GO:0003677">
    <property type="term" value="F:DNA binding"/>
    <property type="evidence" value="ECO:0007669"/>
    <property type="project" value="UniProtKB-KW"/>
</dbReference>